<reference evidence="2" key="1">
    <citation type="journal article" date="2023" name="G3 (Bethesda)">
        <title>A reference genome for the long-term kleptoplast-retaining sea slug Elysia crispata morphotype clarki.</title>
        <authorList>
            <person name="Eastman K.E."/>
            <person name="Pendleton A.L."/>
            <person name="Shaikh M.A."/>
            <person name="Suttiyut T."/>
            <person name="Ogas R."/>
            <person name="Tomko P."/>
            <person name="Gavelis G."/>
            <person name="Widhalm J.R."/>
            <person name="Wisecaver J.H."/>
        </authorList>
    </citation>
    <scope>NUCLEOTIDE SEQUENCE</scope>
    <source>
        <strain evidence="2">ECLA1</strain>
    </source>
</reference>
<sequence length="166" mass="18207">MPSTFAPPRPMPRSSASLASNIGPAHKRKYDATSVTSDDEEYENHDDEPTYPRRGGRASTGAEAPPNKRSKNLVMLDMLKATMIKYPHCSSIADLVAAVRVTEHYDDICNAYLDHRAENCGALLWMMSFLLSKQIDLMGALASLPDDIVSCSDTGTVQHVVCRAVH</sequence>
<name>A0AAE1DYL2_9GAST</name>
<dbReference type="EMBL" id="JAWDGP010001903">
    <property type="protein sequence ID" value="KAK3787095.1"/>
    <property type="molecule type" value="Genomic_DNA"/>
</dbReference>
<dbReference type="Proteomes" id="UP001283361">
    <property type="component" value="Unassembled WGS sequence"/>
</dbReference>
<evidence type="ECO:0000256" key="1">
    <source>
        <dbReference type="SAM" id="MobiDB-lite"/>
    </source>
</evidence>
<keyword evidence="3" id="KW-1185">Reference proteome</keyword>
<dbReference type="AlphaFoldDB" id="A0AAE1DYL2"/>
<gene>
    <name evidence="2" type="ORF">RRG08_065008</name>
</gene>
<protein>
    <submittedName>
        <fullName evidence="2">Uncharacterized protein</fullName>
    </submittedName>
</protein>
<evidence type="ECO:0000313" key="2">
    <source>
        <dbReference type="EMBL" id="KAK3787095.1"/>
    </source>
</evidence>
<feature type="compositionally biased region" description="Acidic residues" evidence="1">
    <location>
        <begin position="37"/>
        <end position="46"/>
    </location>
</feature>
<feature type="region of interest" description="Disordered" evidence="1">
    <location>
        <begin position="1"/>
        <end position="69"/>
    </location>
</feature>
<accession>A0AAE1DYL2</accession>
<organism evidence="2 3">
    <name type="scientific">Elysia crispata</name>
    <name type="common">lettuce slug</name>
    <dbReference type="NCBI Taxonomy" id="231223"/>
    <lineage>
        <taxon>Eukaryota</taxon>
        <taxon>Metazoa</taxon>
        <taxon>Spiralia</taxon>
        <taxon>Lophotrochozoa</taxon>
        <taxon>Mollusca</taxon>
        <taxon>Gastropoda</taxon>
        <taxon>Heterobranchia</taxon>
        <taxon>Euthyneura</taxon>
        <taxon>Panpulmonata</taxon>
        <taxon>Sacoglossa</taxon>
        <taxon>Placobranchoidea</taxon>
        <taxon>Plakobranchidae</taxon>
        <taxon>Elysia</taxon>
    </lineage>
</organism>
<comment type="caution">
    <text evidence="2">The sequence shown here is derived from an EMBL/GenBank/DDBJ whole genome shotgun (WGS) entry which is preliminary data.</text>
</comment>
<feature type="compositionally biased region" description="Pro residues" evidence="1">
    <location>
        <begin position="1"/>
        <end position="11"/>
    </location>
</feature>
<proteinExistence type="predicted"/>
<evidence type="ECO:0000313" key="3">
    <source>
        <dbReference type="Proteomes" id="UP001283361"/>
    </source>
</evidence>